<protein>
    <submittedName>
        <fullName evidence="2">Unannotated protein</fullName>
    </submittedName>
</protein>
<evidence type="ECO:0000313" key="4">
    <source>
        <dbReference type="EMBL" id="CAB5065625.1"/>
    </source>
</evidence>
<evidence type="ECO:0000256" key="1">
    <source>
        <dbReference type="SAM" id="Phobius"/>
    </source>
</evidence>
<keyword evidence="1" id="KW-0812">Transmembrane</keyword>
<feature type="transmembrane region" description="Helical" evidence="1">
    <location>
        <begin position="200"/>
        <end position="220"/>
    </location>
</feature>
<keyword evidence="1" id="KW-0472">Membrane</keyword>
<feature type="transmembrane region" description="Helical" evidence="1">
    <location>
        <begin position="73"/>
        <end position="94"/>
    </location>
</feature>
<feature type="transmembrane region" description="Helical" evidence="1">
    <location>
        <begin position="170"/>
        <end position="193"/>
    </location>
</feature>
<dbReference type="EMBL" id="CAFAAQ010000202">
    <property type="protein sequence ID" value="CAB4820453.1"/>
    <property type="molecule type" value="Genomic_DNA"/>
</dbReference>
<evidence type="ECO:0000313" key="2">
    <source>
        <dbReference type="EMBL" id="CAB4820453.1"/>
    </source>
</evidence>
<accession>A0A6J6ZJ05</accession>
<dbReference type="AlphaFoldDB" id="A0A6J6ZJ05"/>
<keyword evidence="1" id="KW-1133">Transmembrane helix</keyword>
<feature type="transmembrane region" description="Helical" evidence="1">
    <location>
        <begin position="144"/>
        <end position="164"/>
    </location>
</feature>
<reference evidence="2" key="1">
    <citation type="submission" date="2020-05" db="EMBL/GenBank/DDBJ databases">
        <authorList>
            <person name="Chiriac C."/>
            <person name="Salcher M."/>
            <person name="Ghai R."/>
            <person name="Kavagutti S V."/>
        </authorList>
    </citation>
    <scope>NUCLEOTIDE SEQUENCE</scope>
</reference>
<dbReference type="EMBL" id="CAFBPW010000350">
    <property type="protein sequence ID" value="CAB5041855.1"/>
    <property type="molecule type" value="Genomic_DNA"/>
</dbReference>
<sequence>MILLLLGLLVGVGLGVLLLRALMDLLERPVFLRTNYRGAPISTAAGLVIVLAVVCLTAMLSVLAALNIRLPDGVITSCELTALAVAGFGLLGLLDDLAQDAGASGYRGHVKSVFSGKLTAGSLKMIAGPAFALVLVLPLQQNSVLWLLVDGAIIALAANLANLFDRAPGRVTKFSCFCLAGLVLACGATALLADTMQLQSFTGLLGLCVAVGAACGMLPAEMKERVMLGDTGANPLGAAIGLAVVLTQEAPVRLGVVVALLFMNLLSEKVSFSAVIERVGPLRAVDQLGRMPREP</sequence>
<dbReference type="EMBL" id="CAFBQW010000070">
    <property type="protein sequence ID" value="CAB5065625.1"/>
    <property type="molecule type" value="Genomic_DNA"/>
</dbReference>
<gene>
    <name evidence="2" type="ORF">UFOPK3046_01711</name>
    <name evidence="3" type="ORF">UFOPK4173_02032</name>
    <name evidence="4" type="ORF">UFOPK4354_00781</name>
</gene>
<proteinExistence type="predicted"/>
<feature type="transmembrane region" description="Helical" evidence="1">
    <location>
        <begin position="45"/>
        <end position="66"/>
    </location>
</feature>
<evidence type="ECO:0000313" key="3">
    <source>
        <dbReference type="EMBL" id="CAB5041855.1"/>
    </source>
</evidence>
<name>A0A6J6ZJ05_9ZZZZ</name>
<organism evidence="2">
    <name type="scientific">freshwater metagenome</name>
    <dbReference type="NCBI Taxonomy" id="449393"/>
    <lineage>
        <taxon>unclassified sequences</taxon>
        <taxon>metagenomes</taxon>
        <taxon>ecological metagenomes</taxon>
    </lineage>
</organism>